<dbReference type="Proteomes" id="UP000663868">
    <property type="component" value="Unassembled WGS sequence"/>
</dbReference>
<accession>A0A814CGP1</accession>
<gene>
    <name evidence="1" type="ORF">IZO911_LOCUS14446</name>
    <name evidence="2" type="ORF">KXQ929_LOCUS10198</name>
</gene>
<evidence type="ECO:0000313" key="2">
    <source>
        <dbReference type="EMBL" id="CAF3688728.1"/>
    </source>
</evidence>
<name>A0A814CGP1_9BILA</name>
<evidence type="ECO:0000313" key="3">
    <source>
        <dbReference type="Proteomes" id="UP000663860"/>
    </source>
</evidence>
<organism evidence="1 3">
    <name type="scientific">Adineta steineri</name>
    <dbReference type="NCBI Taxonomy" id="433720"/>
    <lineage>
        <taxon>Eukaryota</taxon>
        <taxon>Metazoa</taxon>
        <taxon>Spiralia</taxon>
        <taxon>Gnathifera</taxon>
        <taxon>Rotifera</taxon>
        <taxon>Eurotatoria</taxon>
        <taxon>Bdelloidea</taxon>
        <taxon>Adinetida</taxon>
        <taxon>Adinetidae</taxon>
        <taxon>Adineta</taxon>
    </lineage>
</organism>
<dbReference type="Proteomes" id="UP000663860">
    <property type="component" value="Unassembled WGS sequence"/>
</dbReference>
<sequence>MNDHNFLSIQSNRRSLKLELVDGSIQEIEYELPIDRYDLLRLIYHELKYDQMYDWDTFNESTAFTRTDNGITTLSPLSYSSDDIIYILVLPNNNNNNNNKSPFARFKQWLWPV</sequence>
<dbReference type="EMBL" id="CAJOBB010000478">
    <property type="protein sequence ID" value="CAF3688728.1"/>
    <property type="molecule type" value="Genomic_DNA"/>
</dbReference>
<dbReference type="EMBL" id="CAJNOE010000120">
    <property type="protein sequence ID" value="CAF0941200.1"/>
    <property type="molecule type" value="Genomic_DNA"/>
</dbReference>
<protein>
    <submittedName>
        <fullName evidence="1">Uncharacterized protein</fullName>
    </submittedName>
</protein>
<evidence type="ECO:0000313" key="1">
    <source>
        <dbReference type="EMBL" id="CAF0941200.1"/>
    </source>
</evidence>
<reference evidence="1" key="1">
    <citation type="submission" date="2021-02" db="EMBL/GenBank/DDBJ databases">
        <authorList>
            <person name="Nowell W R."/>
        </authorList>
    </citation>
    <scope>NUCLEOTIDE SEQUENCE</scope>
</reference>
<proteinExistence type="predicted"/>
<comment type="caution">
    <text evidence="1">The sequence shown here is derived from an EMBL/GenBank/DDBJ whole genome shotgun (WGS) entry which is preliminary data.</text>
</comment>
<dbReference type="AlphaFoldDB" id="A0A814CGP1"/>